<evidence type="ECO:0000256" key="5">
    <source>
        <dbReference type="ARBA" id="ARBA00023163"/>
    </source>
</evidence>
<dbReference type="RefSeq" id="WP_104935562.1">
    <property type="nucleotide sequence ID" value="NZ_CP021255.1"/>
</dbReference>
<dbReference type="InterPro" id="IPR011006">
    <property type="entry name" value="CheY-like_superfamily"/>
</dbReference>
<protein>
    <submittedName>
        <fullName evidence="8">Two-component system response regulator</fullName>
    </submittedName>
</protein>
<dbReference type="AlphaFoldDB" id="A0A2L1GKU4"/>
<keyword evidence="5" id="KW-0804">Transcription</keyword>
<dbReference type="PROSITE" id="PS50110">
    <property type="entry name" value="RESPONSE_REGULATORY"/>
    <property type="match status" value="1"/>
</dbReference>
<evidence type="ECO:0000313" key="8">
    <source>
        <dbReference type="EMBL" id="AVD70237.1"/>
    </source>
</evidence>
<dbReference type="InterPro" id="IPR039420">
    <property type="entry name" value="WalR-like"/>
</dbReference>
<dbReference type="KEGG" id="deo:CAY53_01035"/>
<feature type="domain" description="Response regulatory" evidence="7">
    <location>
        <begin position="16"/>
        <end position="130"/>
    </location>
</feature>
<keyword evidence="3" id="KW-0805">Transcription regulation</keyword>
<dbReference type="InterPro" id="IPR001789">
    <property type="entry name" value="Sig_transdc_resp-reg_receiver"/>
</dbReference>
<evidence type="ECO:0000313" key="9">
    <source>
        <dbReference type="Proteomes" id="UP000239867"/>
    </source>
</evidence>
<dbReference type="GO" id="GO:0006355">
    <property type="term" value="P:regulation of DNA-templated transcription"/>
    <property type="evidence" value="ECO:0007669"/>
    <property type="project" value="TreeGrafter"/>
</dbReference>
<feature type="modified residue" description="4-aspartylphosphate" evidence="6">
    <location>
        <position position="65"/>
    </location>
</feature>
<gene>
    <name evidence="8" type="ORF">CAY53_01035</name>
</gene>
<accession>A0A2L1GKU4</accession>
<dbReference type="GO" id="GO:0005829">
    <property type="term" value="C:cytosol"/>
    <property type="evidence" value="ECO:0007669"/>
    <property type="project" value="TreeGrafter"/>
</dbReference>
<dbReference type="SMART" id="SM00448">
    <property type="entry name" value="REC"/>
    <property type="match status" value="1"/>
</dbReference>
<dbReference type="GO" id="GO:0000156">
    <property type="term" value="F:phosphorelay response regulator activity"/>
    <property type="evidence" value="ECO:0007669"/>
    <property type="project" value="TreeGrafter"/>
</dbReference>
<organism evidence="8 9">
    <name type="scientific">Desulfobulbus oralis</name>
    <dbReference type="NCBI Taxonomy" id="1986146"/>
    <lineage>
        <taxon>Bacteria</taxon>
        <taxon>Pseudomonadati</taxon>
        <taxon>Thermodesulfobacteriota</taxon>
        <taxon>Desulfobulbia</taxon>
        <taxon>Desulfobulbales</taxon>
        <taxon>Desulfobulbaceae</taxon>
        <taxon>Desulfobulbus</taxon>
    </lineage>
</organism>
<keyword evidence="4" id="KW-0238">DNA-binding</keyword>
<evidence type="ECO:0000256" key="2">
    <source>
        <dbReference type="ARBA" id="ARBA00023012"/>
    </source>
</evidence>
<evidence type="ECO:0000256" key="6">
    <source>
        <dbReference type="PROSITE-ProRule" id="PRU00169"/>
    </source>
</evidence>
<proteinExistence type="predicted"/>
<evidence type="ECO:0000256" key="3">
    <source>
        <dbReference type="ARBA" id="ARBA00023015"/>
    </source>
</evidence>
<dbReference type="Proteomes" id="UP000239867">
    <property type="component" value="Chromosome"/>
</dbReference>
<dbReference type="SUPFAM" id="SSF52172">
    <property type="entry name" value="CheY-like"/>
    <property type="match status" value="1"/>
</dbReference>
<dbReference type="GO" id="GO:0032993">
    <property type="term" value="C:protein-DNA complex"/>
    <property type="evidence" value="ECO:0007669"/>
    <property type="project" value="TreeGrafter"/>
</dbReference>
<dbReference type="EMBL" id="CP021255">
    <property type="protein sequence ID" value="AVD70237.1"/>
    <property type="molecule type" value="Genomic_DNA"/>
</dbReference>
<reference evidence="8 9" key="1">
    <citation type="journal article" date="2018" name="MBio">
        <title>Insights into the evolution of host association through the isolation and characterization of a novel human periodontal pathobiont, Desulfobulbus oralis.</title>
        <authorList>
            <person name="Cross K.L."/>
            <person name="Chirania P."/>
            <person name="Xiong W."/>
            <person name="Beall C.J."/>
            <person name="Elkins J.G."/>
            <person name="Giannone R.J."/>
            <person name="Griffen A.L."/>
            <person name="Guss A.M."/>
            <person name="Hettich R.L."/>
            <person name="Joshi S.S."/>
            <person name="Mokrzan E.M."/>
            <person name="Martin R.K."/>
            <person name="Zhulin I.B."/>
            <person name="Leys E.J."/>
            <person name="Podar M."/>
        </authorList>
    </citation>
    <scope>NUCLEOTIDE SEQUENCE [LARGE SCALE GENOMIC DNA]</scope>
    <source>
        <strain evidence="8 9">ORNL</strain>
    </source>
</reference>
<keyword evidence="2" id="KW-0902">Two-component regulatory system</keyword>
<evidence type="ECO:0000256" key="1">
    <source>
        <dbReference type="ARBA" id="ARBA00022553"/>
    </source>
</evidence>
<dbReference type="OrthoDB" id="9788090at2"/>
<dbReference type="PANTHER" id="PTHR48111">
    <property type="entry name" value="REGULATOR OF RPOS"/>
    <property type="match status" value="1"/>
</dbReference>
<dbReference type="Gene3D" id="3.40.50.2300">
    <property type="match status" value="1"/>
</dbReference>
<dbReference type="GO" id="GO:0000976">
    <property type="term" value="F:transcription cis-regulatory region binding"/>
    <property type="evidence" value="ECO:0007669"/>
    <property type="project" value="TreeGrafter"/>
</dbReference>
<dbReference type="PANTHER" id="PTHR48111:SF1">
    <property type="entry name" value="TWO-COMPONENT RESPONSE REGULATOR ORR33"/>
    <property type="match status" value="1"/>
</dbReference>
<keyword evidence="1 6" id="KW-0597">Phosphoprotein</keyword>
<evidence type="ECO:0000256" key="4">
    <source>
        <dbReference type="ARBA" id="ARBA00023125"/>
    </source>
</evidence>
<evidence type="ECO:0000259" key="7">
    <source>
        <dbReference type="PROSITE" id="PS50110"/>
    </source>
</evidence>
<dbReference type="Pfam" id="PF00072">
    <property type="entry name" value="Response_reg"/>
    <property type="match status" value="1"/>
</dbReference>
<name>A0A2L1GKU4_9BACT</name>
<sequence length="142" mass="15523">MIAARITEQDALAQARLLLVDDESAFRRALGRQLEHRGIALTAVGCCAEALRHLELEPVDVVIMDMQMPGLDGVECLRRIKRRWPQAEVIFLTAHASVQSGTAGMAGGAFDYCLKPIDISELLDRVELAAQKALINRESGAL</sequence>
<keyword evidence="9" id="KW-1185">Reference proteome</keyword>